<evidence type="ECO:0000313" key="1">
    <source>
        <dbReference type="EMBL" id="WNL49648.1"/>
    </source>
</evidence>
<protein>
    <submittedName>
        <fullName evidence="1">P-loop kinase</fullName>
    </submittedName>
</protein>
<dbReference type="GO" id="GO:0016301">
    <property type="term" value="F:kinase activity"/>
    <property type="evidence" value="ECO:0007669"/>
    <property type="project" value="UniProtKB-KW"/>
</dbReference>
<keyword evidence="1" id="KW-0808">Transferase</keyword>
<organism evidence="1">
    <name type="scientific">Marseillevirus sp</name>
    <dbReference type="NCBI Taxonomy" id="2809551"/>
    <lineage>
        <taxon>Viruses</taxon>
        <taxon>Varidnaviria</taxon>
        <taxon>Bamfordvirae</taxon>
        <taxon>Nucleocytoviricota</taxon>
        <taxon>Megaviricetes</taxon>
        <taxon>Pimascovirales</taxon>
        <taxon>Pimascovirales incertae sedis</taxon>
        <taxon>Marseilleviridae</taxon>
        <taxon>Marseillevirus</taxon>
    </lineage>
</organism>
<sequence>MFSFKNYVLFCGRKQEPRKIVGLVGDSGIGKTIALRKIRGLSLVSSPTKGHEEIDFDSILILDISGDIESIANPKSLVSRCDILFGVSGSSPKLLNYWRELCKDSKCFFEMIILENLEQRLEKI</sequence>
<reference evidence="1" key="1">
    <citation type="submission" date="2023-07" db="EMBL/GenBank/DDBJ databases">
        <authorList>
            <person name="Xia Y."/>
        </authorList>
    </citation>
    <scope>NUCLEOTIDE SEQUENCE</scope>
    <source>
        <strain evidence="1">F</strain>
    </source>
</reference>
<gene>
    <name evidence="1" type="ORF">MarFTMF_132</name>
</gene>
<name>A0AA96IXG6_9VIRU</name>
<accession>A0AA96IXG6</accession>
<dbReference type="EMBL" id="OR343188">
    <property type="protein sequence ID" value="WNL49648.1"/>
    <property type="molecule type" value="Genomic_DNA"/>
</dbReference>
<keyword evidence="1" id="KW-0418">Kinase</keyword>
<proteinExistence type="predicted"/>